<keyword evidence="5" id="KW-0999">Mitochondrion inner membrane</keyword>
<dbReference type="GO" id="GO:0046872">
    <property type="term" value="F:metal ion binding"/>
    <property type="evidence" value="ECO:0007669"/>
    <property type="project" value="UniProtKB-KW"/>
</dbReference>
<dbReference type="GO" id="GO:0031314">
    <property type="term" value="C:extrinsic component of mitochondrial inner membrane"/>
    <property type="evidence" value="ECO:0007669"/>
    <property type="project" value="UniProtKB-UniRule"/>
</dbReference>
<evidence type="ECO:0000313" key="7">
    <source>
        <dbReference type="Proteomes" id="UP000006310"/>
    </source>
</evidence>
<comment type="subunit">
    <text evidence="5">Component of a multi-subunit COQ enzyme complex, composed of at least COQ3, COQ4, COQ5, COQ6, COQ7 and COQ9.</text>
</comment>
<proteinExistence type="inferred from homology"/>
<dbReference type="GeneID" id="34528207"/>
<dbReference type="UniPathway" id="UPA00232"/>
<organism evidence="6 7">
    <name type="scientific">Huiozyma naganishii (strain ATCC MYA-139 / BCRC 22969 / CBS 8797 / KCTC 17520 / NBRC 10181 / NCYC 3082 / Yp74L-3)</name>
    <name type="common">Yeast</name>
    <name type="synonym">Kazachstania naganishii</name>
    <dbReference type="NCBI Taxonomy" id="1071383"/>
    <lineage>
        <taxon>Eukaryota</taxon>
        <taxon>Fungi</taxon>
        <taxon>Dikarya</taxon>
        <taxon>Ascomycota</taxon>
        <taxon>Saccharomycotina</taxon>
        <taxon>Saccharomycetes</taxon>
        <taxon>Saccharomycetales</taxon>
        <taxon>Saccharomycetaceae</taxon>
        <taxon>Huiozyma</taxon>
    </lineage>
</organism>
<comment type="similarity">
    <text evidence="5">Belongs to the class I-like SAM-binding methyltransferase superfamily. UbiG/COQ3 family.</text>
</comment>
<dbReference type="KEGG" id="kng:KNAG_0K00720"/>
<keyword evidence="5" id="KW-0479">Metal-binding</keyword>
<comment type="catalytic activity">
    <reaction evidence="5">
        <text>a 3-demethylubiquinol + S-adenosyl-L-methionine = a ubiquinol + S-adenosyl-L-homocysteine + H(+)</text>
        <dbReference type="Rhea" id="RHEA:44380"/>
        <dbReference type="Rhea" id="RHEA-COMP:9566"/>
        <dbReference type="Rhea" id="RHEA-COMP:10914"/>
        <dbReference type="ChEBI" id="CHEBI:15378"/>
        <dbReference type="ChEBI" id="CHEBI:17976"/>
        <dbReference type="ChEBI" id="CHEBI:57856"/>
        <dbReference type="ChEBI" id="CHEBI:59789"/>
        <dbReference type="ChEBI" id="CHEBI:84422"/>
        <dbReference type="EC" id="2.1.1.64"/>
    </reaction>
</comment>
<feature type="binding site" evidence="5">
    <location>
        <position position="155"/>
    </location>
    <ligand>
        <name>S-adenosyl-L-methionine</name>
        <dbReference type="ChEBI" id="CHEBI:59789"/>
    </ligand>
</feature>
<dbReference type="EC" id="2.1.1.-" evidence="5"/>
<comment type="cofactor">
    <cofactor evidence="5">
        <name>Mg(2+)</name>
        <dbReference type="ChEBI" id="CHEBI:18420"/>
    </cofactor>
</comment>
<keyword evidence="5" id="KW-0496">Mitochondrion</keyword>
<dbReference type="PANTHER" id="PTHR43464">
    <property type="entry name" value="METHYLTRANSFERASE"/>
    <property type="match status" value="1"/>
</dbReference>
<feature type="binding site" evidence="5">
    <location>
        <position position="202"/>
    </location>
    <ligand>
        <name>Mg(2+)</name>
        <dbReference type="ChEBI" id="CHEBI:18420"/>
    </ligand>
</feature>
<comment type="catalytic activity">
    <reaction evidence="5">
        <text>a 3-demethylubiquinone + S-adenosyl-L-methionine = a ubiquinone + S-adenosyl-L-homocysteine</text>
        <dbReference type="Rhea" id="RHEA:81215"/>
        <dbReference type="Rhea" id="RHEA-COMP:9565"/>
        <dbReference type="Rhea" id="RHEA-COMP:19654"/>
        <dbReference type="ChEBI" id="CHEBI:16389"/>
        <dbReference type="ChEBI" id="CHEBI:57856"/>
        <dbReference type="ChEBI" id="CHEBI:59789"/>
        <dbReference type="ChEBI" id="CHEBI:231825"/>
    </reaction>
</comment>
<keyword evidence="4 5" id="KW-0949">S-adenosyl-L-methionine</keyword>
<comment type="catalytic activity">
    <reaction evidence="5">
        <text>a 3,4-dihydroxy-5-(all-trans-polyprenyl)benzoate + S-adenosyl-L-methionine = a 4-hydroxy-3-methoxy-5-(all-trans-polyprenyl)benzoate + S-adenosyl-L-homocysteine + H(+)</text>
        <dbReference type="Rhea" id="RHEA:44452"/>
        <dbReference type="Rhea" id="RHEA-COMP:10930"/>
        <dbReference type="Rhea" id="RHEA-COMP:10931"/>
        <dbReference type="ChEBI" id="CHEBI:15378"/>
        <dbReference type="ChEBI" id="CHEBI:57856"/>
        <dbReference type="ChEBI" id="CHEBI:59789"/>
        <dbReference type="ChEBI" id="CHEBI:64694"/>
        <dbReference type="ChEBI" id="CHEBI:84443"/>
        <dbReference type="EC" id="2.1.1.114"/>
    </reaction>
</comment>
<sequence>MWRSRVVSVSGALHRHLARNSVRFHSLKAASSLDGSAGTSSDELSHFKSLAPSWWDTEGSQRLLHQMNLMRMDFIQRNLRALETVEDADTFIPGYNYQEFLPKSVSKIVNQEWDQKVSDLLKKKQLSVLDVGCGGGILSESMARLPFVKHVRGIDLTEDCILIAQVHASSDPSLNGKLDYKVESLDKVHGKFDIVGCFEMLEHVSRPDIILEHCWNRLNQDGVLFLSTINRGFVSWFTTIFVAENVLGIVPRGTHQLKKFIKAQEVVEWFNKKHAKEFKILDLKGTMFVPMNGWVEHDCTSVGNYIMAIQKLH</sequence>
<keyword evidence="5" id="KW-0472">Membrane</keyword>
<evidence type="ECO:0000256" key="3">
    <source>
        <dbReference type="ARBA" id="ARBA00022688"/>
    </source>
</evidence>
<dbReference type="InterPro" id="IPR010233">
    <property type="entry name" value="UbiG_MeTrfase"/>
</dbReference>
<dbReference type="GO" id="GO:0032259">
    <property type="term" value="P:methylation"/>
    <property type="evidence" value="ECO:0007669"/>
    <property type="project" value="UniProtKB-KW"/>
</dbReference>
<keyword evidence="3 5" id="KW-0831">Ubiquinone biosynthesis</keyword>
<evidence type="ECO:0000256" key="2">
    <source>
        <dbReference type="ARBA" id="ARBA00022679"/>
    </source>
</evidence>
<dbReference type="Pfam" id="PF13489">
    <property type="entry name" value="Methyltransf_23"/>
    <property type="match status" value="1"/>
</dbReference>
<keyword evidence="2 5" id="KW-0808">Transferase</keyword>
<dbReference type="CDD" id="cd02440">
    <property type="entry name" value="AdoMet_MTases"/>
    <property type="match status" value="1"/>
</dbReference>
<dbReference type="SUPFAM" id="SSF53335">
    <property type="entry name" value="S-adenosyl-L-methionine-dependent methyltransferases"/>
    <property type="match status" value="1"/>
</dbReference>
<reference evidence="6 7" key="1">
    <citation type="journal article" date="2011" name="Proc. Natl. Acad. Sci. U.S.A.">
        <title>Evolutionary erosion of yeast sex chromosomes by mating-type switching accidents.</title>
        <authorList>
            <person name="Gordon J.L."/>
            <person name="Armisen D."/>
            <person name="Proux-Wera E."/>
            <person name="Oheigeartaigh S.S."/>
            <person name="Byrne K.P."/>
            <person name="Wolfe K.H."/>
        </authorList>
    </citation>
    <scope>NUCLEOTIDE SEQUENCE [LARGE SCALE GENOMIC DNA]</scope>
    <source>
        <strain evidence="7">ATCC MYA-139 / BCRC 22969 / CBS 8797 / CCRC 22969 / KCTC 17520 / NBRC 10181 / NCYC 3082</strain>
    </source>
</reference>
<comment type="function">
    <text evidence="5">O-methyltransferase required for two non-consecutive steps during ubiquinone biosynthesis. Catalyzes the 2 O-methylation of 3,4-dihydroxy-5-(all-trans-polyprenyl)benzoic acid into 4-hydroxy-3-methoxy-5-(all-trans-polyprenyl)benzoic acid. Also catalyzes the last step of ubiquinone biosynthesis by mediating methylation of 3-demethylubiquinone into ubiquinone. Also able to mediate the methylation of 3-demethylubiquinol into ubiquinol.</text>
</comment>
<reference evidence="7" key="2">
    <citation type="submission" date="2012-08" db="EMBL/GenBank/DDBJ databases">
        <title>Genome sequence of Kazachstania naganishii.</title>
        <authorList>
            <person name="Gordon J.L."/>
            <person name="Armisen D."/>
            <person name="Proux-Wera E."/>
            <person name="OhEigeartaigh S.S."/>
            <person name="Byrne K.P."/>
            <person name="Wolfe K.H."/>
        </authorList>
    </citation>
    <scope>NUCLEOTIDE SEQUENCE [LARGE SCALE GENOMIC DNA]</scope>
    <source>
        <strain evidence="7">ATCC MYA-139 / BCRC 22969 / CBS 8797 / CCRC 22969 / KCTC 17520 / NBRC 10181 / NCYC 3082</strain>
    </source>
</reference>
<name>J7RC19_HUIN7</name>
<dbReference type="EMBL" id="HE978324">
    <property type="protein sequence ID" value="CCK72440.1"/>
    <property type="molecule type" value="Genomic_DNA"/>
</dbReference>
<dbReference type="GO" id="GO:0120537">
    <property type="term" value="F:3-demethylubiquinone 3-O-methyltransferase activity"/>
    <property type="evidence" value="ECO:0007669"/>
    <property type="project" value="RHEA"/>
</dbReference>
<dbReference type="GO" id="GO:0061542">
    <property type="term" value="F:3-demethylubiquinol 3-O-methyltransferase activity"/>
    <property type="evidence" value="ECO:0007669"/>
    <property type="project" value="UniProtKB-UniRule"/>
</dbReference>
<dbReference type="Gene3D" id="3.40.50.150">
    <property type="entry name" value="Vaccinia Virus protein VP39"/>
    <property type="match status" value="1"/>
</dbReference>
<feature type="binding site" evidence="5">
    <location>
        <position position="203"/>
    </location>
    <ligand>
        <name>Mg(2+)</name>
        <dbReference type="ChEBI" id="CHEBI:18420"/>
    </ligand>
</feature>
<dbReference type="OrthoDB" id="3265906at2759"/>
<comment type="pathway">
    <text evidence="5">Cofactor biosynthesis; ubiquinone biosynthesis.</text>
</comment>
<evidence type="ECO:0000313" key="6">
    <source>
        <dbReference type="EMBL" id="CCK72440.1"/>
    </source>
</evidence>
<dbReference type="GO" id="GO:0010420">
    <property type="term" value="F:polyprenyldihydroxybenzoate methyltransferase activity"/>
    <property type="evidence" value="ECO:0007669"/>
    <property type="project" value="UniProtKB-UniRule"/>
</dbReference>
<gene>
    <name evidence="6" type="primary">KNAG0K00720</name>
    <name evidence="5" type="synonym">COQ3</name>
    <name evidence="6" type="ordered locus">KNAG_0K00720</name>
</gene>
<dbReference type="AlphaFoldDB" id="J7RC19"/>
<accession>J7RC19</accession>
<comment type="subcellular location">
    <subcellularLocation>
        <location evidence="5">Mitochondrion inner membrane</location>
        <topology evidence="5">Peripheral membrane protein</topology>
        <orientation evidence="5">Matrix side</orientation>
    </subcellularLocation>
</comment>
<dbReference type="InterPro" id="IPR029063">
    <property type="entry name" value="SAM-dependent_MTases_sf"/>
</dbReference>
<dbReference type="OMA" id="LASRWWD"/>
<dbReference type="Proteomes" id="UP000006310">
    <property type="component" value="Chromosome 11"/>
</dbReference>
<feature type="binding site" evidence="5">
    <location>
        <position position="132"/>
    </location>
    <ligand>
        <name>S-adenosyl-L-methionine</name>
        <dbReference type="ChEBI" id="CHEBI:59789"/>
    </ligand>
</feature>
<evidence type="ECO:0000256" key="4">
    <source>
        <dbReference type="ARBA" id="ARBA00022691"/>
    </source>
</evidence>
<dbReference type="eggNOG" id="KOG1270">
    <property type="taxonomic scope" value="Eukaryota"/>
</dbReference>
<dbReference type="HOGENOM" id="CLU_042432_3_0_1"/>
<keyword evidence="5" id="KW-0460">Magnesium</keyword>
<dbReference type="STRING" id="1071383.J7RC19"/>
<feature type="binding site" evidence="5">
    <location>
        <position position="71"/>
    </location>
    <ligand>
        <name>S-adenosyl-L-methionine</name>
        <dbReference type="ChEBI" id="CHEBI:59789"/>
    </ligand>
</feature>
<dbReference type="HAMAP" id="MF_00472">
    <property type="entry name" value="UbiG"/>
    <property type="match status" value="1"/>
</dbReference>
<dbReference type="EC" id="2.1.1.64" evidence="5"/>
<keyword evidence="7" id="KW-1185">Reference proteome</keyword>
<dbReference type="NCBIfam" id="TIGR01983">
    <property type="entry name" value="UbiG"/>
    <property type="match status" value="1"/>
</dbReference>
<protein>
    <recommendedName>
        <fullName evidence="5">Ubiquinone biosynthesis O-methyltransferase, mitochondrial</fullName>
    </recommendedName>
    <alternativeName>
        <fullName evidence="5">3,4-dihydroxy-5-hexaprenylbenzoate methyltransferase</fullName>
    </alternativeName>
    <alternativeName>
        <fullName evidence="5">3-demethylubiquinol 3-O-methyltransferase</fullName>
    </alternativeName>
    <alternativeName>
        <fullName evidence="5">3-demethylubiquinone 3-O-methyltransferase</fullName>
    </alternativeName>
    <alternativeName>
        <fullName evidence="5">3-demethylubiquinone-6 3-O-methyltransferase</fullName>
    </alternativeName>
    <alternativeName>
        <fullName evidence="5">Hexaprenyldihydroxybenzoate methyltransferase</fullName>
    </alternativeName>
    <alternativeName>
        <fullName evidence="5">Polyprenyldihydroxybenzoate methyltransferase</fullName>
        <shortName evidence="5">DHHB methyltransferase</shortName>
        <shortName evidence="5">DHHB-MT</shortName>
        <shortName evidence="5">DHHB-MTase</shortName>
        <ecNumber evidence="5">2.1.1.-</ecNumber>
        <ecNumber evidence="5">2.1.1.114</ecNumber>
        <ecNumber evidence="5">2.1.1.64</ecNumber>
    </alternativeName>
</protein>
<dbReference type="PANTHER" id="PTHR43464:SF19">
    <property type="entry name" value="UBIQUINONE BIOSYNTHESIS O-METHYLTRANSFERASE, MITOCHONDRIAL"/>
    <property type="match status" value="1"/>
</dbReference>
<keyword evidence="1 5" id="KW-0489">Methyltransferase</keyword>
<evidence type="ECO:0000256" key="5">
    <source>
        <dbReference type="HAMAP-Rule" id="MF_03190"/>
    </source>
</evidence>
<feature type="binding site" evidence="5">
    <location>
        <position position="198"/>
    </location>
    <ligand>
        <name>S-adenosyl-L-methionine</name>
        <dbReference type="ChEBI" id="CHEBI:59789"/>
    </ligand>
</feature>
<feature type="binding site" evidence="5">
    <location>
        <position position="199"/>
    </location>
    <ligand>
        <name>Mg(2+)</name>
        <dbReference type="ChEBI" id="CHEBI:18420"/>
    </ligand>
</feature>
<dbReference type="RefSeq" id="XP_022466685.1">
    <property type="nucleotide sequence ID" value="XM_022610383.1"/>
</dbReference>
<evidence type="ECO:0000256" key="1">
    <source>
        <dbReference type="ARBA" id="ARBA00022603"/>
    </source>
</evidence>
<dbReference type="EC" id="2.1.1.114" evidence="5"/>